<keyword evidence="4" id="KW-0175">Coiled coil</keyword>
<dbReference type="SUPFAM" id="SSF116734">
    <property type="entry name" value="DNA methylase specificity domain"/>
    <property type="match status" value="2"/>
</dbReference>
<keyword evidence="3" id="KW-0238">DNA-binding</keyword>
<dbReference type="REBASE" id="132137">
    <property type="entry name" value="S.Aco14790ORFAP"/>
</dbReference>
<dbReference type="GO" id="GO:0003677">
    <property type="term" value="F:DNA binding"/>
    <property type="evidence" value="ECO:0007669"/>
    <property type="project" value="UniProtKB-KW"/>
</dbReference>
<dbReference type="Gene3D" id="1.10.287.1120">
    <property type="entry name" value="Bipartite methylase S protein"/>
    <property type="match status" value="1"/>
</dbReference>
<evidence type="ECO:0000259" key="5">
    <source>
        <dbReference type="Pfam" id="PF01420"/>
    </source>
</evidence>
<sequence length="399" mass="44880">MNIHCERAQGLKETGLGLIPTDWDCASLSEMWSVTDCKHVTAPFVASGFPLASIRETQSRTVDLSEANQTTADYYRKMIEGGRKPEAGDLIFSRNATVGEVAKVTEAHPLFAMGQDVCLLRKRRQDYSTDFIQQFLQSGLARRQFSDAMVGSTFKRMNVKQIKALLVVFPAAREQEVIAEALSDADTLIEGLERLIAKKRLIKQGAMQDLLTAKRRLPGFSGEWLERKLGEVARIATGSRNNQDKDSMGDFPFFVRSDNVERIRTWSYDCEAILVPGEGRIGEIFHYINGKFDVHQRVYCISGFTEDVSGRFIHTILRQFFGKHAMTNTVKATVDSLRRPTFTEFSFLCPPSLAEQHAIAAALTDMNAEIQALDTRLEKARQVKEGMMQNLLTGRIRLV</sequence>
<evidence type="ECO:0000256" key="2">
    <source>
        <dbReference type="ARBA" id="ARBA00022747"/>
    </source>
</evidence>
<dbReference type="InterPro" id="IPR052021">
    <property type="entry name" value="Type-I_RS_S_subunit"/>
</dbReference>
<comment type="similarity">
    <text evidence="1">Belongs to the type-I restriction system S methylase family.</text>
</comment>
<accession>A0A0P0YZA3</accession>
<feature type="coiled-coil region" evidence="4">
    <location>
        <begin position="363"/>
        <end position="390"/>
    </location>
</feature>
<dbReference type="PANTHER" id="PTHR30408">
    <property type="entry name" value="TYPE-1 RESTRICTION ENZYME ECOKI SPECIFICITY PROTEIN"/>
    <property type="match status" value="1"/>
</dbReference>
<evidence type="ECO:0000256" key="4">
    <source>
        <dbReference type="SAM" id="Coils"/>
    </source>
</evidence>
<feature type="domain" description="Type I restriction modification DNA specificity" evidence="5">
    <location>
        <begin position="223"/>
        <end position="372"/>
    </location>
</feature>
<dbReference type="Pfam" id="PF01420">
    <property type="entry name" value="Methylase_S"/>
    <property type="match status" value="2"/>
</dbReference>
<evidence type="ECO:0000313" key="6">
    <source>
        <dbReference type="EMBL" id="BAT26871.1"/>
    </source>
</evidence>
<feature type="domain" description="Type I restriction modification DNA specificity" evidence="5">
    <location>
        <begin position="86"/>
        <end position="193"/>
    </location>
</feature>
<proteinExistence type="inferred from homology"/>
<organism evidence="6">
    <name type="scientific">Aurantimonas coralicida</name>
    <dbReference type="NCBI Taxonomy" id="182270"/>
    <lineage>
        <taxon>Bacteria</taxon>
        <taxon>Pseudomonadati</taxon>
        <taxon>Pseudomonadota</taxon>
        <taxon>Alphaproteobacteria</taxon>
        <taxon>Hyphomicrobiales</taxon>
        <taxon>Aurantimonadaceae</taxon>
        <taxon>Aurantimonas</taxon>
    </lineage>
</organism>
<keyword evidence="2" id="KW-0680">Restriction system</keyword>
<dbReference type="InterPro" id="IPR044946">
    <property type="entry name" value="Restrct_endonuc_typeI_TRD_sf"/>
</dbReference>
<evidence type="ECO:0000256" key="3">
    <source>
        <dbReference type="ARBA" id="ARBA00023125"/>
    </source>
</evidence>
<reference evidence="6" key="1">
    <citation type="journal article" date="2015" name="Proc. Natl. Acad. Sci. U.S.A.">
        <title>Bacterial clade with the ribosomal RNA operon on a small plasmid rather than the chromosome.</title>
        <authorList>
            <person name="Anda M."/>
            <person name="Ohtsubo Y."/>
            <person name="Okubo T."/>
            <person name="Sugawara M."/>
            <person name="Nagata Y."/>
            <person name="Tsuda M."/>
            <person name="Minamisawa K."/>
            <person name="Mitsui H."/>
        </authorList>
    </citation>
    <scope>NUCLEOTIDE SEQUENCE</scope>
    <source>
        <strain evidence="6">DSM 14790</strain>
    </source>
</reference>
<dbReference type="Gene3D" id="3.90.220.20">
    <property type="entry name" value="DNA methylase specificity domains"/>
    <property type="match status" value="2"/>
</dbReference>
<dbReference type="EMBL" id="LC066374">
    <property type="protein sequence ID" value="BAT26871.1"/>
    <property type="molecule type" value="Genomic_DNA"/>
</dbReference>
<dbReference type="PANTHER" id="PTHR30408:SF12">
    <property type="entry name" value="TYPE I RESTRICTION ENZYME MJAVIII SPECIFICITY SUBUNIT"/>
    <property type="match status" value="1"/>
</dbReference>
<evidence type="ECO:0000256" key="1">
    <source>
        <dbReference type="ARBA" id="ARBA00010923"/>
    </source>
</evidence>
<dbReference type="InterPro" id="IPR000055">
    <property type="entry name" value="Restrct_endonuc_typeI_TRD"/>
</dbReference>
<dbReference type="GO" id="GO:0009307">
    <property type="term" value="P:DNA restriction-modification system"/>
    <property type="evidence" value="ECO:0007669"/>
    <property type="project" value="UniProtKB-KW"/>
</dbReference>
<dbReference type="AlphaFoldDB" id="A0A0P0YZA3"/>
<dbReference type="RefSeq" id="WP_081651896.1">
    <property type="nucleotide sequence ID" value="NZ_BBWN01000016.1"/>
</dbReference>
<name>A0A0P0YZA3_9HYPH</name>
<protein>
    <submittedName>
        <fullName evidence="6">Type I restriction modification DNA specificity domain protein</fullName>
    </submittedName>
</protein>